<dbReference type="AlphaFoldDB" id="A0A6J6DSZ6"/>
<accession>A0A6J6DSZ6</accession>
<name>A0A6J6DSZ6_9ZZZZ</name>
<protein>
    <submittedName>
        <fullName evidence="1">Unannotated protein</fullName>
    </submittedName>
</protein>
<dbReference type="EMBL" id="CAEZTR010000011">
    <property type="protein sequence ID" value="CAB4567400.1"/>
    <property type="molecule type" value="Genomic_DNA"/>
</dbReference>
<organism evidence="1">
    <name type="scientific">freshwater metagenome</name>
    <dbReference type="NCBI Taxonomy" id="449393"/>
    <lineage>
        <taxon>unclassified sequences</taxon>
        <taxon>metagenomes</taxon>
        <taxon>ecological metagenomes</taxon>
    </lineage>
</organism>
<evidence type="ECO:0000313" key="1">
    <source>
        <dbReference type="EMBL" id="CAB4567400.1"/>
    </source>
</evidence>
<reference evidence="1" key="1">
    <citation type="submission" date="2020-05" db="EMBL/GenBank/DDBJ databases">
        <authorList>
            <person name="Chiriac C."/>
            <person name="Salcher M."/>
            <person name="Ghai R."/>
            <person name="Kavagutti S V."/>
        </authorList>
    </citation>
    <scope>NUCLEOTIDE SEQUENCE</scope>
</reference>
<proteinExistence type="predicted"/>
<sequence>MLFERHHAATKFIKNLSHVEHGVVTIGHLIWLESGLNAIKTHHGQCHVMSSPKWNVILPQIEQVLRRVGVRMVALLRSFSRRQDFNGLLDALGVLGFFTAVAKQEFNNFGISLVGGPLLVSDIALEFTFNDHR</sequence>
<gene>
    <name evidence="1" type="ORF">UFOPK1711_00292</name>
</gene>